<dbReference type="SUPFAM" id="SSF50800">
    <property type="entry name" value="PK beta-barrel domain-like"/>
    <property type="match status" value="1"/>
</dbReference>
<dbReference type="InterPro" id="IPR005302">
    <property type="entry name" value="MoCF_Sase_C"/>
</dbReference>
<dbReference type="InterPro" id="IPR005303">
    <property type="entry name" value="MOCOS_middle"/>
</dbReference>
<reference evidence="3" key="1">
    <citation type="submission" date="2016-10" db="EMBL/GenBank/DDBJ databases">
        <authorList>
            <person name="Varghese N."/>
            <person name="Submissions S."/>
        </authorList>
    </citation>
    <scope>NUCLEOTIDE SEQUENCE [LARGE SCALE GENOMIC DNA]</scope>
    <source>
        <strain evidence="3">CGMCC 1.6494</strain>
    </source>
</reference>
<dbReference type="RefSeq" id="WP_089707568.1">
    <property type="nucleotide sequence ID" value="NZ_FNII01000015.1"/>
</dbReference>
<protein>
    <recommendedName>
        <fullName evidence="1">MOSC domain-containing protein</fullName>
    </recommendedName>
</protein>
<feature type="domain" description="MOSC" evidence="1">
    <location>
        <begin position="127"/>
        <end position="278"/>
    </location>
</feature>
<dbReference type="OrthoDB" id="581532at2"/>
<sequence length="282" mass="30969">MNITELNVYPVKSLQGITLEQTQLYEHGLAWDRRWMLVDTHQRFVTQRQIPGLATIGVALTDDALVLSHPTVEPLAVSLEEPEGNLRLVSVWDDHCKALPESPEVTRWLEAALGPSARGLSLVRFATDFQRSVEDDFLAGGTAHTYFADGYPFLLTTTGSLAALNDALAARGHDHVPMSRFRPNLVIECETPWDEDRWATLTESTGAFRLALRKPCQRCKVTTIDQQTAAIHEPAQPLKTLVELNTQPALKGAHFGQNATLIKGDGAVIRVGAVLEVSDDGA</sequence>
<dbReference type="AlphaFoldDB" id="A0A1H0HF91"/>
<dbReference type="PROSITE" id="PS51340">
    <property type="entry name" value="MOSC"/>
    <property type="match status" value="1"/>
</dbReference>
<dbReference type="STRING" id="416873.SAMN04487951_11555"/>
<evidence type="ECO:0000259" key="1">
    <source>
        <dbReference type="PROSITE" id="PS51340"/>
    </source>
</evidence>
<organism evidence="2 3">
    <name type="scientific">Vreelandella arcis</name>
    <dbReference type="NCBI Taxonomy" id="416873"/>
    <lineage>
        <taxon>Bacteria</taxon>
        <taxon>Pseudomonadati</taxon>
        <taxon>Pseudomonadota</taxon>
        <taxon>Gammaproteobacteria</taxon>
        <taxon>Oceanospirillales</taxon>
        <taxon>Halomonadaceae</taxon>
        <taxon>Vreelandella</taxon>
    </lineage>
</organism>
<proteinExistence type="predicted"/>
<evidence type="ECO:0000313" key="2">
    <source>
        <dbReference type="EMBL" id="SDO17818.1"/>
    </source>
</evidence>
<dbReference type="PANTHER" id="PTHR14237:SF19">
    <property type="entry name" value="MITOCHONDRIAL AMIDOXIME REDUCING COMPONENT 1"/>
    <property type="match status" value="1"/>
</dbReference>
<dbReference type="GO" id="GO:0003824">
    <property type="term" value="F:catalytic activity"/>
    <property type="evidence" value="ECO:0007669"/>
    <property type="project" value="InterPro"/>
</dbReference>
<dbReference type="GO" id="GO:0030151">
    <property type="term" value="F:molybdenum ion binding"/>
    <property type="evidence" value="ECO:0007669"/>
    <property type="project" value="InterPro"/>
</dbReference>
<keyword evidence="3" id="KW-1185">Reference proteome</keyword>
<evidence type="ECO:0000313" key="3">
    <source>
        <dbReference type="Proteomes" id="UP000199677"/>
    </source>
</evidence>
<dbReference type="Proteomes" id="UP000199677">
    <property type="component" value="Unassembled WGS sequence"/>
</dbReference>
<dbReference type="InterPro" id="IPR011037">
    <property type="entry name" value="Pyrv_Knase-like_insert_dom_sf"/>
</dbReference>
<dbReference type="Pfam" id="PF03476">
    <property type="entry name" value="MOSC_N"/>
    <property type="match status" value="1"/>
</dbReference>
<accession>A0A1H0HF91</accession>
<dbReference type="GO" id="GO:0030170">
    <property type="term" value="F:pyridoxal phosphate binding"/>
    <property type="evidence" value="ECO:0007669"/>
    <property type="project" value="InterPro"/>
</dbReference>
<dbReference type="EMBL" id="FNII01000015">
    <property type="protein sequence ID" value="SDO17818.1"/>
    <property type="molecule type" value="Genomic_DNA"/>
</dbReference>
<name>A0A1H0HF91_9GAMM</name>
<dbReference type="Pfam" id="PF03473">
    <property type="entry name" value="MOSC"/>
    <property type="match status" value="1"/>
</dbReference>
<gene>
    <name evidence="2" type="ORF">SAMN04487951_11555</name>
</gene>
<dbReference type="PANTHER" id="PTHR14237">
    <property type="entry name" value="MOLYBDOPTERIN COFACTOR SULFURASE MOSC"/>
    <property type="match status" value="1"/>
</dbReference>
<dbReference type="SUPFAM" id="SSF141673">
    <property type="entry name" value="MOSC N-terminal domain-like"/>
    <property type="match status" value="1"/>
</dbReference>